<dbReference type="GO" id="GO:0006281">
    <property type="term" value="P:DNA repair"/>
    <property type="evidence" value="ECO:0007669"/>
    <property type="project" value="UniProtKB-KW"/>
</dbReference>
<evidence type="ECO:0000313" key="7">
    <source>
        <dbReference type="EMBL" id="QPB11231.1"/>
    </source>
</evidence>
<keyword evidence="5" id="KW-0234">DNA repair</keyword>
<dbReference type="GO" id="GO:0016874">
    <property type="term" value="F:ligase activity"/>
    <property type="evidence" value="ECO:0007669"/>
    <property type="project" value="UniProtKB-KW"/>
</dbReference>
<comment type="similarity">
    <text evidence="1">Belongs to the ATP-dependent DNA ligase family.</text>
</comment>
<evidence type="ECO:0000313" key="8">
    <source>
        <dbReference type="Proteomes" id="UP000663393"/>
    </source>
</evidence>
<keyword evidence="3" id="KW-0235">DNA replication</keyword>
<name>A0A873WJ50_9CAUD</name>
<evidence type="ECO:0000259" key="6">
    <source>
        <dbReference type="Pfam" id="PF14743"/>
    </source>
</evidence>
<keyword evidence="8" id="KW-1185">Reference proteome</keyword>
<dbReference type="Proteomes" id="UP000663393">
    <property type="component" value="Segment"/>
</dbReference>
<dbReference type="Gene3D" id="3.30.470.30">
    <property type="entry name" value="DNA ligase/mRNA capping enzyme"/>
    <property type="match status" value="1"/>
</dbReference>
<evidence type="ECO:0000256" key="1">
    <source>
        <dbReference type="ARBA" id="ARBA00007572"/>
    </source>
</evidence>
<dbReference type="EMBL" id="MW145136">
    <property type="protein sequence ID" value="QPB11231.1"/>
    <property type="molecule type" value="Genomic_DNA"/>
</dbReference>
<dbReference type="SUPFAM" id="SSF56091">
    <property type="entry name" value="DNA ligase/mRNA capping enzyme, catalytic domain"/>
    <property type="match status" value="1"/>
</dbReference>
<sequence>MWQLKYDGCNMIVVISDGQGYAFSRTGETVTSCDHILRSLETLPHEHVVYFGEAYSFDHIHSEINGAFRRGEPAPWLQFVIFDSVPLSDFITGECVVPYESRYNWLTTQLDLYKPAGCRYPHTFSPSRIEATESLVKTVRKTQPYELDGYVAKRKDGLWIAGAGKGGEQIKVKDHLSLDLKCVGLVEGKGKFSGMVGAVQVEYNGQVLEIGGGKLTDEERREYWKLRDTIGFGLIGKIVEVHALAGSTHGKLREPRFIRVRHDKTESD</sequence>
<reference evidence="7" key="1">
    <citation type="submission" date="2020-10" db="EMBL/GenBank/DDBJ databases">
        <authorList>
            <person name="Yerushalmy O."/>
            <person name="Gronovich N."/>
            <person name="Alkalay-Oren S."/>
            <person name="Coppenhagen-Glazer S."/>
            <person name="Hazan R."/>
        </authorList>
    </citation>
    <scope>NUCLEOTIDE SEQUENCE</scope>
</reference>
<evidence type="ECO:0000256" key="3">
    <source>
        <dbReference type="ARBA" id="ARBA00022705"/>
    </source>
</evidence>
<evidence type="ECO:0000256" key="4">
    <source>
        <dbReference type="ARBA" id="ARBA00022763"/>
    </source>
</evidence>
<dbReference type="InterPro" id="IPR012340">
    <property type="entry name" value="NA-bd_OB-fold"/>
</dbReference>
<protein>
    <recommendedName>
        <fullName evidence="6">DNA ligase OB-like domain-containing protein</fullName>
    </recommendedName>
</protein>
<dbReference type="InterPro" id="IPR050326">
    <property type="entry name" value="NAD_dep_DNA_ligaseB"/>
</dbReference>
<organism evidence="7 8">
    <name type="scientific">Providencia phage PSTNGR1</name>
    <dbReference type="NCBI Taxonomy" id="2783542"/>
    <lineage>
        <taxon>Viruses</taxon>
        <taxon>Duplodnaviria</taxon>
        <taxon>Heunggongvirae</taxon>
        <taxon>Uroviricota</taxon>
        <taxon>Caudoviricetes</taxon>
        <taxon>Autographivirales</taxon>
        <taxon>Autonotataviridae</taxon>
        <taxon>Jeruvirus</taxon>
        <taxon>Jeruvirus PSTNGR1</taxon>
    </lineage>
</organism>
<dbReference type="SUPFAM" id="SSF50249">
    <property type="entry name" value="Nucleic acid-binding proteins"/>
    <property type="match status" value="1"/>
</dbReference>
<keyword evidence="2" id="KW-0436">Ligase</keyword>
<keyword evidence="4" id="KW-0227">DNA damage</keyword>
<accession>A0A873WJ50</accession>
<proteinExistence type="inferred from homology"/>
<evidence type="ECO:0000256" key="5">
    <source>
        <dbReference type="ARBA" id="ARBA00023204"/>
    </source>
</evidence>
<evidence type="ECO:0000256" key="2">
    <source>
        <dbReference type="ARBA" id="ARBA00022598"/>
    </source>
</evidence>
<dbReference type="PANTHER" id="PTHR47810:SF1">
    <property type="entry name" value="DNA LIGASE B"/>
    <property type="match status" value="1"/>
</dbReference>
<dbReference type="GO" id="GO:0006260">
    <property type="term" value="P:DNA replication"/>
    <property type="evidence" value="ECO:0007669"/>
    <property type="project" value="UniProtKB-KW"/>
</dbReference>
<dbReference type="Pfam" id="PF14743">
    <property type="entry name" value="DNA_ligase_OB_2"/>
    <property type="match status" value="1"/>
</dbReference>
<dbReference type="Gene3D" id="2.40.50.140">
    <property type="entry name" value="Nucleic acid-binding proteins"/>
    <property type="match status" value="1"/>
</dbReference>
<dbReference type="CDD" id="cd08041">
    <property type="entry name" value="OBF_kDNA_ligase_like"/>
    <property type="match status" value="1"/>
</dbReference>
<dbReference type="InterPro" id="IPR029319">
    <property type="entry name" value="DNA_ligase_OB"/>
</dbReference>
<dbReference type="PANTHER" id="PTHR47810">
    <property type="entry name" value="DNA LIGASE"/>
    <property type="match status" value="1"/>
</dbReference>
<feature type="domain" description="DNA ligase OB-like" evidence="6">
    <location>
        <begin position="187"/>
        <end position="261"/>
    </location>
</feature>